<evidence type="ECO:0000313" key="1">
    <source>
        <dbReference type="Proteomes" id="UP000095287"/>
    </source>
</evidence>
<keyword evidence="1" id="KW-1185">Reference proteome</keyword>
<dbReference type="Proteomes" id="UP000095287">
    <property type="component" value="Unplaced"/>
</dbReference>
<evidence type="ECO:0000313" key="2">
    <source>
        <dbReference type="WBParaSite" id="L893_g17536.t1"/>
    </source>
</evidence>
<sequence>MEAVKSMEELLAEKKEVDAAFDAKIWDMIDALREVKRGVLPRMVAEEVARFSHRLQQIRREDDEMNYFEFNSFFERVKELRDKGREEQLMDLQMQMDEIDEEIAYLQTKILKLVEYIQRYKNEKYPPRDNTVEGPTAE</sequence>
<proteinExistence type="predicted"/>
<dbReference type="AlphaFoldDB" id="A0A1I7YLF5"/>
<name>A0A1I7YLF5_9BILA</name>
<reference evidence="2" key="1">
    <citation type="submission" date="2016-11" db="UniProtKB">
        <authorList>
            <consortium name="WormBaseParasite"/>
        </authorList>
    </citation>
    <scope>IDENTIFICATION</scope>
</reference>
<protein>
    <submittedName>
        <fullName evidence="2">BMERB domain-containing protein</fullName>
    </submittedName>
</protein>
<accession>A0A1I7YLF5</accession>
<dbReference type="WBParaSite" id="L893_g17536.t1">
    <property type="protein sequence ID" value="L893_g17536.t1"/>
    <property type="gene ID" value="L893_g17536"/>
</dbReference>
<organism evidence="1 2">
    <name type="scientific">Steinernema glaseri</name>
    <dbReference type="NCBI Taxonomy" id="37863"/>
    <lineage>
        <taxon>Eukaryota</taxon>
        <taxon>Metazoa</taxon>
        <taxon>Ecdysozoa</taxon>
        <taxon>Nematoda</taxon>
        <taxon>Chromadorea</taxon>
        <taxon>Rhabditida</taxon>
        <taxon>Tylenchina</taxon>
        <taxon>Panagrolaimomorpha</taxon>
        <taxon>Strongyloidoidea</taxon>
        <taxon>Steinernematidae</taxon>
        <taxon>Steinernema</taxon>
    </lineage>
</organism>